<name>A0A915MHB6_MELJA</name>
<dbReference type="WBParaSite" id="scaffold3911_cov285.g7325">
    <property type="protein sequence ID" value="scaffold3911_cov285.g7325"/>
    <property type="gene ID" value="scaffold3911_cov285.g7325"/>
</dbReference>
<evidence type="ECO:0000256" key="1">
    <source>
        <dbReference type="ARBA" id="ARBA00009500"/>
    </source>
</evidence>
<dbReference type="InterPro" id="IPR036186">
    <property type="entry name" value="Serpin_sf"/>
</dbReference>
<evidence type="ECO:0000259" key="3">
    <source>
        <dbReference type="SMART" id="SM00093"/>
    </source>
</evidence>
<dbReference type="GO" id="GO:0004867">
    <property type="term" value="F:serine-type endopeptidase inhibitor activity"/>
    <property type="evidence" value="ECO:0007669"/>
    <property type="project" value="InterPro"/>
</dbReference>
<accession>A0A915MHB6</accession>
<dbReference type="PANTHER" id="PTHR11461:SF211">
    <property type="entry name" value="GH10112P-RELATED"/>
    <property type="match status" value="1"/>
</dbReference>
<evidence type="ECO:0000313" key="5">
    <source>
        <dbReference type="WBParaSite" id="scaffold3911_cov285.g7325"/>
    </source>
</evidence>
<dbReference type="PROSITE" id="PS00284">
    <property type="entry name" value="SERPIN"/>
    <property type="match status" value="1"/>
</dbReference>
<evidence type="ECO:0000256" key="2">
    <source>
        <dbReference type="RuleBase" id="RU000411"/>
    </source>
</evidence>
<dbReference type="InterPro" id="IPR023795">
    <property type="entry name" value="Serpin_CS"/>
</dbReference>
<feature type="domain" description="Serpin" evidence="3">
    <location>
        <begin position="17"/>
        <end position="305"/>
    </location>
</feature>
<dbReference type="InterPro" id="IPR000215">
    <property type="entry name" value="Serpin_fam"/>
</dbReference>
<dbReference type="InterPro" id="IPR042178">
    <property type="entry name" value="Serpin_sf_1"/>
</dbReference>
<dbReference type="AlphaFoldDB" id="A0A915MHB6"/>
<dbReference type="SMART" id="SM00093">
    <property type="entry name" value="SERPIN"/>
    <property type="match status" value="1"/>
</dbReference>
<protein>
    <submittedName>
        <fullName evidence="5">Serpin domain-containing protein</fullName>
    </submittedName>
</protein>
<reference evidence="5" key="1">
    <citation type="submission" date="2022-11" db="UniProtKB">
        <authorList>
            <consortium name="WormBaseParasite"/>
        </authorList>
    </citation>
    <scope>IDENTIFICATION</scope>
</reference>
<dbReference type="Gene3D" id="3.30.497.10">
    <property type="entry name" value="Antithrombin, subunit I, domain 2"/>
    <property type="match status" value="1"/>
</dbReference>
<keyword evidence="4" id="KW-1185">Reference proteome</keyword>
<dbReference type="Pfam" id="PF00079">
    <property type="entry name" value="Serpin"/>
    <property type="match status" value="1"/>
</dbReference>
<evidence type="ECO:0000313" key="4">
    <source>
        <dbReference type="Proteomes" id="UP000887561"/>
    </source>
</evidence>
<dbReference type="GO" id="GO:0005615">
    <property type="term" value="C:extracellular space"/>
    <property type="evidence" value="ECO:0007669"/>
    <property type="project" value="InterPro"/>
</dbReference>
<comment type="similarity">
    <text evidence="1 2">Belongs to the serpin family.</text>
</comment>
<dbReference type="Gene3D" id="2.30.39.10">
    <property type="entry name" value="Alpha-1-antitrypsin, domain 1"/>
    <property type="match status" value="1"/>
</dbReference>
<organism evidence="4 5">
    <name type="scientific">Meloidogyne javanica</name>
    <name type="common">Root-knot nematode worm</name>
    <dbReference type="NCBI Taxonomy" id="6303"/>
    <lineage>
        <taxon>Eukaryota</taxon>
        <taxon>Metazoa</taxon>
        <taxon>Ecdysozoa</taxon>
        <taxon>Nematoda</taxon>
        <taxon>Chromadorea</taxon>
        <taxon>Rhabditida</taxon>
        <taxon>Tylenchina</taxon>
        <taxon>Tylenchomorpha</taxon>
        <taxon>Tylenchoidea</taxon>
        <taxon>Meloidogynidae</taxon>
        <taxon>Meloidogyninae</taxon>
        <taxon>Meloidogyne</taxon>
        <taxon>Meloidogyne incognita group</taxon>
    </lineage>
</organism>
<dbReference type="CDD" id="cd00172">
    <property type="entry name" value="serpin"/>
    <property type="match status" value="1"/>
</dbReference>
<proteinExistence type="inferred from homology"/>
<dbReference type="InterPro" id="IPR023796">
    <property type="entry name" value="Serpin_dom"/>
</dbReference>
<dbReference type="InterPro" id="IPR042185">
    <property type="entry name" value="Serpin_sf_2"/>
</dbReference>
<dbReference type="SUPFAM" id="SSF56574">
    <property type="entry name" value="Serpins"/>
    <property type="match status" value="1"/>
</dbReference>
<sequence>MSKSEMAIIRAQADFAINLLSNVVFEQNKPLESTILSPLSLSMALAMVYVGADGLKEEETHAYFAKQLNSYNDYKPKNYTLELANKVFVQKGFKIFEEFKNFIDEYYGGKFELLNFAENVEAAKIINEFVEKTTHDKIKNLISPDSLTTDTRLVLVNAVYFKGKWSSPFDSELTEKKTFYINAEKNKEVDMMKKTSSFVYFETEELQMLKMFYSSGSSEDDEDIYMVVFLPKERFGLQKMIKNLNGEKILKLLEHGHKTKVDVEGTEAAAATAIIIETRGMIIETRTPQFIADQPFYYAIMNKNKDGGQEFLFAGVFYG</sequence>
<dbReference type="PANTHER" id="PTHR11461">
    <property type="entry name" value="SERINE PROTEASE INHIBITOR, SERPIN"/>
    <property type="match status" value="1"/>
</dbReference>
<dbReference type="Proteomes" id="UP000887561">
    <property type="component" value="Unplaced"/>
</dbReference>